<comment type="function">
    <text evidence="7">Binds directly to 16S ribosomal RNA.</text>
</comment>
<evidence type="ECO:0000256" key="4">
    <source>
        <dbReference type="ARBA" id="ARBA00022980"/>
    </source>
</evidence>
<organism evidence="9 10">
    <name type="scientific">Agrilactobacillus yilanensis</name>
    <dbReference type="NCBI Taxonomy" id="2485997"/>
    <lineage>
        <taxon>Bacteria</taxon>
        <taxon>Bacillati</taxon>
        <taxon>Bacillota</taxon>
        <taxon>Bacilli</taxon>
        <taxon>Lactobacillales</taxon>
        <taxon>Lactobacillaceae</taxon>
        <taxon>Agrilactobacillus</taxon>
    </lineage>
</organism>
<comment type="similarity">
    <text evidence="1 7">Belongs to the bacterial ribosomal protein bS20 family.</text>
</comment>
<dbReference type="Gene3D" id="1.20.58.110">
    <property type="entry name" value="Ribosomal protein S20"/>
    <property type="match status" value="1"/>
</dbReference>
<dbReference type="GO" id="GO:0005840">
    <property type="term" value="C:ribosome"/>
    <property type="evidence" value="ECO:0007669"/>
    <property type="project" value="UniProtKB-KW"/>
</dbReference>
<protein>
    <recommendedName>
        <fullName evidence="6 7">Small ribosomal subunit protein bS20</fullName>
    </recommendedName>
</protein>
<dbReference type="InterPro" id="IPR036510">
    <property type="entry name" value="Ribosomal_bS20_sf"/>
</dbReference>
<dbReference type="NCBIfam" id="TIGR00029">
    <property type="entry name" value="S20"/>
    <property type="match status" value="1"/>
</dbReference>
<keyword evidence="3 7" id="KW-0694">RNA-binding</keyword>
<feature type="region of interest" description="Disordered" evidence="8">
    <location>
        <begin position="1"/>
        <end position="26"/>
    </location>
</feature>
<dbReference type="InterPro" id="IPR002583">
    <property type="entry name" value="Ribosomal_bS20"/>
</dbReference>
<dbReference type="Pfam" id="PF01649">
    <property type="entry name" value="Ribosomal_S20p"/>
    <property type="match status" value="1"/>
</dbReference>
<dbReference type="Proteomes" id="UP001597267">
    <property type="component" value="Unassembled WGS sequence"/>
</dbReference>
<proteinExistence type="inferred from homology"/>
<evidence type="ECO:0000313" key="10">
    <source>
        <dbReference type="Proteomes" id="UP001597267"/>
    </source>
</evidence>
<keyword evidence="10" id="KW-1185">Reference proteome</keyword>
<evidence type="ECO:0000313" key="9">
    <source>
        <dbReference type="EMBL" id="MFD1671190.1"/>
    </source>
</evidence>
<comment type="caution">
    <text evidence="9">The sequence shown here is derived from an EMBL/GenBank/DDBJ whole genome shotgun (WGS) entry which is preliminary data.</text>
</comment>
<evidence type="ECO:0000256" key="2">
    <source>
        <dbReference type="ARBA" id="ARBA00022730"/>
    </source>
</evidence>
<sequence>MPQIKSAIKRVETNRKANLRNTAQTSAMRTSIKKFEVAADKGSDDKQALYTDAISAVDKAASKGLIHANKAANTKSRLTKLNK</sequence>
<dbReference type="EMBL" id="JBHTOP010000005">
    <property type="protein sequence ID" value="MFD1671190.1"/>
    <property type="molecule type" value="Genomic_DNA"/>
</dbReference>
<accession>A0ABW4J5G3</accession>
<dbReference type="PANTHER" id="PTHR33398">
    <property type="entry name" value="30S RIBOSOMAL PROTEIN S20"/>
    <property type="match status" value="1"/>
</dbReference>
<evidence type="ECO:0000256" key="3">
    <source>
        <dbReference type="ARBA" id="ARBA00022884"/>
    </source>
</evidence>
<dbReference type="RefSeq" id="WP_125714133.1">
    <property type="nucleotide sequence ID" value="NZ_JBHTOP010000005.1"/>
</dbReference>
<reference evidence="10" key="1">
    <citation type="journal article" date="2019" name="Int. J. Syst. Evol. Microbiol.">
        <title>The Global Catalogue of Microorganisms (GCM) 10K type strain sequencing project: providing services to taxonomists for standard genome sequencing and annotation.</title>
        <authorList>
            <consortium name="The Broad Institute Genomics Platform"/>
            <consortium name="The Broad Institute Genome Sequencing Center for Infectious Disease"/>
            <person name="Wu L."/>
            <person name="Ma J."/>
        </authorList>
    </citation>
    <scope>NUCLEOTIDE SEQUENCE [LARGE SCALE GENOMIC DNA]</scope>
    <source>
        <strain evidence="10">CCM 8896</strain>
    </source>
</reference>
<gene>
    <name evidence="7 9" type="primary">rpsT</name>
    <name evidence="9" type="ORF">ACFQ5M_03655</name>
</gene>
<evidence type="ECO:0000256" key="1">
    <source>
        <dbReference type="ARBA" id="ARBA00007634"/>
    </source>
</evidence>
<evidence type="ECO:0000256" key="8">
    <source>
        <dbReference type="SAM" id="MobiDB-lite"/>
    </source>
</evidence>
<dbReference type="HAMAP" id="MF_00500">
    <property type="entry name" value="Ribosomal_bS20"/>
    <property type="match status" value="1"/>
</dbReference>
<dbReference type="PANTHER" id="PTHR33398:SF1">
    <property type="entry name" value="SMALL RIBOSOMAL SUBUNIT PROTEIN BS20C"/>
    <property type="match status" value="1"/>
</dbReference>
<dbReference type="SUPFAM" id="SSF46992">
    <property type="entry name" value="Ribosomal protein S20"/>
    <property type="match status" value="1"/>
</dbReference>
<keyword evidence="2 7" id="KW-0699">rRNA-binding</keyword>
<keyword evidence="5 7" id="KW-0687">Ribonucleoprotein</keyword>
<name>A0ABW4J5G3_9LACO</name>
<evidence type="ECO:0000256" key="7">
    <source>
        <dbReference type="HAMAP-Rule" id="MF_00500"/>
    </source>
</evidence>
<evidence type="ECO:0000256" key="5">
    <source>
        <dbReference type="ARBA" id="ARBA00023274"/>
    </source>
</evidence>
<evidence type="ECO:0000256" key="6">
    <source>
        <dbReference type="ARBA" id="ARBA00035136"/>
    </source>
</evidence>
<keyword evidence="4 7" id="KW-0689">Ribosomal protein</keyword>